<evidence type="ECO:0000313" key="1">
    <source>
        <dbReference type="Ensembl" id="ENSMGAP00000026077.1"/>
    </source>
</evidence>
<proteinExistence type="predicted"/>
<evidence type="ECO:0000313" key="2">
    <source>
        <dbReference type="Proteomes" id="UP000001645"/>
    </source>
</evidence>
<reference evidence="1 2" key="1">
    <citation type="journal article" date="2010" name="PLoS Biol.">
        <title>Multi-platform next-generation sequencing of the domestic turkey (Meleagris gallopavo): genome assembly and analysis.</title>
        <authorList>
            <person name="Dalloul R.A."/>
            <person name="Long J.A."/>
            <person name="Zimin A.V."/>
            <person name="Aslam L."/>
            <person name="Beal K."/>
            <person name="Blomberg L.A."/>
            <person name="Bouffard P."/>
            <person name="Burt D.W."/>
            <person name="Crasta O."/>
            <person name="Crooijmans R.P."/>
            <person name="Cooper K."/>
            <person name="Coulombe R.A."/>
            <person name="De S."/>
            <person name="Delany M.E."/>
            <person name="Dodgson J.B."/>
            <person name="Dong J.J."/>
            <person name="Evans C."/>
            <person name="Frederickson K.M."/>
            <person name="Flicek P."/>
            <person name="Florea L."/>
            <person name="Folkerts O."/>
            <person name="Groenen M.A."/>
            <person name="Harkins T.T."/>
            <person name="Herrero J."/>
            <person name="Hoffmann S."/>
            <person name="Megens H.J."/>
            <person name="Jiang A."/>
            <person name="de Jong P."/>
            <person name="Kaiser P."/>
            <person name="Kim H."/>
            <person name="Kim K.W."/>
            <person name="Kim S."/>
            <person name="Langenberger D."/>
            <person name="Lee M.K."/>
            <person name="Lee T."/>
            <person name="Mane S."/>
            <person name="Marcais G."/>
            <person name="Marz M."/>
            <person name="McElroy A.P."/>
            <person name="Modise T."/>
            <person name="Nefedov M."/>
            <person name="Notredame C."/>
            <person name="Paton I.R."/>
            <person name="Payne W.S."/>
            <person name="Pertea G."/>
            <person name="Prickett D."/>
            <person name="Puiu D."/>
            <person name="Qioa D."/>
            <person name="Raineri E."/>
            <person name="Ruffier M."/>
            <person name="Salzberg S.L."/>
            <person name="Schatz M.C."/>
            <person name="Scheuring C."/>
            <person name="Schmidt C.J."/>
            <person name="Schroeder S."/>
            <person name="Searle S.M."/>
            <person name="Smith E.J."/>
            <person name="Smith J."/>
            <person name="Sonstegard T.S."/>
            <person name="Stadler P.F."/>
            <person name="Tafer H."/>
            <person name="Tu Z.J."/>
            <person name="Van Tassell C.P."/>
            <person name="Vilella A.J."/>
            <person name="Williams K.P."/>
            <person name="Yorke J.A."/>
            <person name="Zhang L."/>
            <person name="Zhang H.B."/>
            <person name="Zhang X."/>
            <person name="Zhang Y."/>
            <person name="Reed K.M."/>
        </authorList>
    </citation>
    <scope>NUCLEOTIDE SEQUENCE [LARGE SCALE GENOMIC DNA]</scope>
</reference>
<organism evidence="1 2">
    <name type="scientific">Meleagris gallopavo</name>
    <name type="common">Wild turkey</name>
    <dbReference type="NCBI Taxonomy" id="9103"/>
    <lineage>
        <taxon>Eukaryota</taxon>
        <taxon>Metazoa</taxon>
        <taxon>Chordata</taxon>
        <taxon>Craniata</taxon>
        <taxon>Vertebrata</taxon>
        <taxon>Euteleostomi</taxon>
        <taxon>Archelosauria</taxon>
        <taxon>Archosauria</taxon>
        <taxon>Dinosauria</taxon>
        <taxon>Saurischia</taxon>
        <taxon>Theropoda</taxon>
        <taxon>Coelurosauria</taxon>
        <taxon>Aves</taxon>
        <taxon>Neognathae</taxon>
        <taxon>Galloanserae</taxon>
        <taxon>Galliformes</taxon>
        <taxon>Phasianidae</taxon>
        <taxon>Meleagridinae</taxon>
        <taxon>Meleagris</taxon>
    </lineage>
</organism>
<dbReference type="InParanoid" id="A0A803Y2T0"/>
<dbReference type="Proteomes" id="UP000001645">
    <property type="component" value="Chromosome 8"/>
</dbReference>
<dbReference type="Ensembl" id="ENSMGAT00000025000.1">
    <property type="protein sequence ID" value="ENSMGAP00000026077.1"/>
    <property type="gene ID" value="ENSMGAG00000018683.1"/>
</dbReference>
<dbReference type="AlphaFoldDB" id="A0A803Y2T0"/>
<keyword evidence="2" id="KW-1185">Reference proteome</keyword>
<protein>
    <submittedName>
        <fullName evidence="1">Uncharacterized protein</fullName>
    </submittedName>
</protein>
<accession>A0A803Y2T0</accession>
<sequence length="73" mass="7956">GEGSLLGDCSSWSLSCEPTTWRSCCRQGLGYRGKLKTAGCLSGWGPNHQVDMVVRAGMSIQHRSLVKCEQHDC</sequence>
<reference evidence="1" key="2">
    <citation type="submission" date="2025-08" db="UniProtKB">
        <authorList>
            <consortium name="Ensembl"/>
        </authorList>
    </citation>
    <scope>IDENTIFICATION</scope>
</reference>
<reference evidence="1" key="3">
    <citation type="submission" date="2025-09" db="UniProtKB">
        <authorList>
            <consortium name="Ensembl"/>
        </authorList>
    </citation>
    <scope>IDENTIFICATION</scope>
</reference>
<name>A0A803Y2T0_MELGA</name>